<dbReference type="SUPFAM" id="SSF50475">
    <property type="entry name" value="FMN-binding split barrel"/>
    <property type="match status" value="1"/>
</dbReference>
<dbReference type="SMART" id="SM00903">
    <property type="entry name" value="Flavin_Reduct"/>
    <property type="match status" value="1"/>
</dbReference>
<dbReference type="PANTHER" id="PTHR30466">
    <property type="entry name" value="FLAVIN REDUCTASE"/>
    <property type="match status" value="1"/>
</dbReference>
<feature type="domain" description="Flavin reductase like" evidence="3">
    <location>
        <begin position="116"/>
        <end position="261"/>
    </location>
</feature>
<sequence>MRIVLMQDTLPRLEGTDDLRRFSIAMDERLRGSAREALAPVGLPVTSEATHAWVRPDAVRALSPLAGDPEWEAGFANMRAFAEEHGWTGENGTIRAHIEVIPAPEPVSADAFRNAMRRFASGVCVVACGAGEDRRGMTVSAFSSVSAEPPMVLVCLNRGASAHAPLVTAGSFSINILGGEQEHIAMLFAGQGALKGADRFGPDWQDSHGAPVLSTAHQSLVCTQVSAHRAGTHTVLIGQVVATSDAQETGALVNYNGAIKPSAPAHPSVQ</sequence>
<evidence type="ECO:0000313" key="5">
    <source>
        <dbReference type="Proteomes" id="UP000649829"/>
    </source>
</evidence>
<reference evidence="4" key="2">
    <citation type="submission" date="2020-09" db="EMBL/GenBank/DDBJ databases">
        <authorList>
            <person name="Sun Q."/>
            <person name="Zhou Y."/>
        </authorList>
    </citation>
    <scope>NUCLEOTIDE SEQUENCE</scope>
    <source>
        <strain evidence="4">CGMCC 1.6293</strain>
    </source>
</reference>
<dbReference type="Proteomes" id="UP000649829">
    <property type="component" value="Unassembled WGS sequence"/>
</dbReference>
<dbReference type="InterPro" id="IPR012349">
    <property type="entry name" value="Split_barrel_FMN-bd"/>
</dbReference>
<evidence type="ECO:0000256" key="1">
    <source>
        <dbReference type="ARBA" id="ARBA00008898"/>
    </source>
</evidence>
<dbReference type="AlphaFoldDB" id="A0A917T7T2"/>
<comment type="caution">
    <text evidence="4">The sequence shown here is derived from an EMBL/GenBank/DDBJ whole genome shotgun (WGS) entry which is preliminary data.</text>
</comment>
<dbReference type="GO" id="GO:0010181">
    <property type="term" value="F:FMN binding"/>
    <property type="evidence" value="ECO:0007669"/>
    <property type="project" value="InterPro"/>
</dbReference>
<accession>A0A917T7T2</accession>
<comment type="similarity">
    <text evidence="1">Belongs to the non-flavoprotein flavin reductase family.</text>
</comment>
<dbReference type="InterPro" id="IPR002563">
    <property type="entry name" value="Flavin_Rdtase-like_dom"/>
</dbReference>
<dbReference type="Gene3D" id="2.30.110.10">
    <property type="entry name" value="Electron Transport, Fmn-binding Protein, Chain A"/>
    <property type="match status" value="1"/>
</dbReference>
<evidence type="ECO:0000259" key="3">
    <source>
        <dbReference type="SMART" id="SM00903"/>
    </source>
</evidence>
<keyword evidence="5" id="KW-1185">Reference proteome</keyword>
<dbReference type="InterPro" id="IPR050268">
    <property type="entry name" value="NADH-dep_flavin_reductase"/>
</dbReference>
<protein>
    <recommendedName>
        <fullName evidence="3">Flavin reductase like domain-containing protein</fullName>
    </recommendedName>
</protein>
<dbReference type="Pfam" id="PF01613">
    <property type="entry name" value="Flavin_Reduct"/>
    <property type="match status" value="1"/>
</dbReference>
<gene>
    <name evidence="4" type="ORF">GCM10011534_38200</name>
</gene>
<dbReference type="PANTHER" id="PTHR30466:SF11">
    <property type="entry name" value="FLAVIN-DEPENDENT MONOOXYGENASE, REDUCTASE SUBUNIT HSAB"/>
    <property type="match status" value="1"/>
</dbReference>
<evidence type="ECO:0000256" key="2">
    <source>
        <dbReference type="ARBA" id="ARBA00023002"/>
    </source>
</evidence>
<evidence type="ECO:0000313" key="4">
    <source>
        <dbReference type="EMBL" id="GGM12413.1"/>
    </source>
</evidence>
<name>A0A917T7T2_9RHOB</name>
<keyword evidence="2" id="KW-0560">Oxidoreductase</keyword>
<dbReference type="EMBL" id="BMLF01000004">
    <property type="protein sequence ID" value="GGM12413.1"/>
    <property type="molecule type" value="Genomic_DNA"/>
</dbReference>
<organism evidence="4 5">
    <name type="scientific">Pseudooceanicola nanhaiensis</name>
    <dbReference type="NCBI Taxonomy" id="375761"/>
    <lineage>
        <taxon>Bacteria</taxon>
        <taxon>Pseudomonadati</taxon>
        <taxon>Pseudomonadota</taxon>
        <taxon>Alphaproteobacteria</taxon>
        <taxon>Rhodobacterales</taxon>
        <taxon>Paracoccaceae</taxon>
        <taxon>Pseudooceanicola</taxon>
    </lineage>
</organism>
<dbReference type="GO" id="GO:0042602">
    <property type="term" value="F:riboflavin reductase (NADPH) activity"/>
    <property type="evidence" value="ECO:0007669"/>
    <property type="project" value="TreeGrafter"/>
</dbReference>
<reference evidence="4" key="1">
    <citation type="journal article" date="2014" name="Int. J. Syst. Evol. Microbiol.">
        <title>Complete genome sequence of Corynebacterium casei LMG S-19264T (=DSM 44701T), isolated from a smear-ripened cheese.</title>
        <authorList>
            <consortium name="US DOE Joint Genome Institute (JGI-PGF)"/>
            <person name="Walter F."/>
            <person name="Albersmeier A."/>
            <person name="Kalinowski J."/>
            <person name="Ruckert C."/>
        </authorList>
    </citation>
    <scope>NUCLEOTIDE SEQUENCE</scope>
    <source>
        <strain evidence="4">CGMCC 1.6293</strain>
    </source>
</reference>
<dbReference type="RefSeq" id="WP_036540154.1">
    <property type="nucleotide sequence ID" value="NZ_BMLF01000004.1"/>
</dbReference>
<proteinExistence type="inferred from homology"/>